<dbReference type="Proteomes" id="UP001597349">
    <property type="component" value="Unassembled WGS sequence"/>
</dbReference>
<protein>
    <submittedName>
        <fullName evidence="2">Oxygenase MpaB family protein</fullName>
    </submittedName>
</protein>
<dbReference type="Pfam" id="PF09995">
    <property type="entry name" value="MPAB_Lcp_cat"/>
    <property type="match status" value="1"/>
</dbReference>
<dbReference type="EMBL" id="JBHUGY010000031">
    <property type="protein sequence ID" value="MFD2055533.1"/>
    <property type="molecule type" value="Genomic_DNA"/>
</dbReference>
<dbReference type="InterPro" id="IPR018713">
    <property type="entry name" value="MPAB/Lcp_cat_dom"/>
</dbReference>
<proteinExistence type="predicted"/>
<evidence type="ECO:0000313" key="3">
    <source>
        <dbReference type="Proteomes" id="UP001597349"/>
    </source>
</evidence>
<feature type="domain" description="ER-bound oxygenase mpaB/mpaB'/Rubber oxygenase catalytic" evidence="1">
    <location>
        <begin position="50"/>
        <end position="269"/>
    </location>
</feature>
<dbReference type="PANTHER" id="PTHR36151">
    <property type="entry name" value="BLR2777 PROTEIN"/>
    <property type="match status" value="1"/>
</dbReference>
<organism evidence="2 3">
    <name type="scientific">Mesorhizobium calcicola</name>
    <dbReference type="NCBI Taxonomy" id="1300310"/>
    <lineage>
        <taxon>Bacteria</taxon>
        <taxon>Pseudomonadati</taxon>
        <taxon>Pseudomonadota</taxon>
        <taxon>Alphaproteobacteria</taxon>
        <taxon>Hyphomicrobiales</taxon>
        <taxon>Phyllobacteriaceae</taxon>
        <taxon>Mesorhizobium</taxon>
    </lineage>
</organism>
<reference evidence="3" key="1">
    <citation type="journal article" date="2019" name="Int. J. Syst. Evol. Microbiol.">
        <title>The Global Catalogue of Microorganisms (GCM) 10K type strain sequencing project: providing services to taxonomists for standard genome sequencing and annotation.</title>
        <authorList>
            <consortium name="The Broad Institute Genomics Platform"/>
            <consortium name="The Broad Institute Genome Sequencing Center for Infectious Disease"/>
            <person name="Wu L."/>
            <person name="Ma J."/>
        </authorList>
    </citation>
    <scope>NUCLEOTIDE SEQUENCE [LARGE SCALE GENOMIC DNA]</scope>
    <source>
        <strain evidence="3">CGMCC 1.16226</strain>
    </source>
</reference>
<name>A0ABW4WHW4_9HYPH</name>
<keyword evidence="3" id="KW-1185">Reference proteome</keyword>
<sequence>MTTPIVLPWPLQSLLEAVARAVLQPGDRPHIDFSRPIGEAALVSPDSVSWRVFKNPLSLFIGGVTAVIMELAEPRVRTGVWEHTSFRLNPIRRLHSTGLAAMVTIYGSRTTAEAMIARVRRIHDRVAGVTSSGEVYCANDPDLLNWVHGTAAYGFVQAYHTYVRQLSASERDRCYAEGVPAARLFGATGAPGSEAALEALFHATAGRLERSAIVLEFLAIMRSAPILPLPLKPAQHLLVSASVDLVPCSVQALLGLTGHGLHSWEAEAIRQAGALADRLVMETNPAVQACRRMRLPADYLYVNRSAAGARP</sequence>
<dbReference type="RefSeq" id="WP_379021843.1">
    <property type="nucleotide sequence ID" value="NZ_JBHUGY010000031.1"/>
</dbReference>
<comment type="caution">
    <text evidence="2">The sequence shown here is derived from an EMBL/GenBank/DDBJ whole genome shotgun (WGS) entry which is preliminary data.</text>
</comment>
<dbReference type="PANTHER" id="PTHR36151:SF3">
    <property type="entry name" value="ER-BOUND OXYGENASE MPAB_MPAB'_RUBBER OXYGENASE CATALYTIC DOMAIN-CONTAINING PROTEIN"/>
    <property type="match status" value="1"/>
</dbReference>
<evidence type="ECO:0000313" key="2">
    <source>
        <dbReference type="EMBL" id="MFD2055533.1"/>
    </source>
</evidence>
<accession>A0ABW4WHW4</accession>
<evidence type="ECO:0000259" key="1">
    <source>
        <dbReference type="Pfam" id="PF09995"/>
    </source>
</evidence>
<gene>
    <name evidence="2" type="ORF">ACFSQT_21450</name>
</gene>